<proteinExistence type="predicted"/>
<comment type="caution">
    <text evidence="3">Lacks conserved residue(s) required for the propagation of feature annotation.</text>
</comment>
<dbReference type="InterPro" id="IPR050469">
    <property type="entry name" value="Diguanylate_Cyclase"/>
</dbReference>
<accession>A0A0P1ES53</accession>
<name>A0A0P1ES53_9RHOB</name>
<dbReference type="Pfam" id="PF00990">
    <property type="entry name" value="GGDEF"/>
    <property type="match status" value="1"/>
</dbReference>
<organism evidence="6 7">
    <name type="scientific">Shimia marina</name>
    <dbReference type="NCBI Taxonomy" id="321267"/>
    <lineage>
        <taxon>Bacteria</taxon>
        <taxon>Pseudomonadati</taxon>
        <taxon>Pseudomonadota</taxon>
        <taxon>Alphaproteobacteria</taxon>
        <taxon>Rhodobacterales</taxon>
        <taxon>Roseobacteraceae</taxon>
    </lineage>
</organism>
<dbReference type="SMART" id="SM00267">
    <property type="entry name" value="GGDEF"/>
    <property type="match status" value="1"/>
</dbReference>
<dbReference type="Proteomes" id="UP000054823">
    <property type="component" value="Unassembled WGS sequence"/>
</dbReference>
<dbReference type="InterPro" id="IPR011006">
    <property type="entry name" value="CheY-like_superfamily"/>
</dbReference>
<dbReference type="AlphaFoldDB" id="A0A0P1ES53"/>
<dbReference type="Gene3D" id="3.40.50.2300">
    <property type="match status" value="1"/>
</dbReference>
<gene>
    <name evidence="6" type="primary">pleD_2</name>
    <name evidence="6" type="ORF">SHM7688_02670</name>
</gene>
<dbReference type="PANTHER" id="PTHR45138">
    <property type="entry name" value="REGULATORY COMPONENTS OF SENSORY TRANSDUCTION SYSTEM"/>
    <property type="match status" value="1"/>
</dbReference>
<keyword evidence="7" id="KW-1185">Reference proteome</keyword>
<dbReference type="PROSITE" id="PS50887">
    <property type="entry name" value="GGDEF"/>
    <property type="match status" value="1"/>
</dbReference>
<evidence type="ECO:0000313" key="7">
    <source>
        <dbReference type="Proteomes" id="UP000054823"/>
    </source>
</evidence>
<dbReference type="EMBL" id="CYPW01000027">
    <property type="protein sequence ID" value="CUH53218.1"/>
    <property type="molecule type" value="Genomic_DNA"/>
</dbReference>
<dbReference type="InterPro" id="IPR029787">
    <property type="entry name" value="Nucleotide_cyclase"/>
</dbReference>
<feature type="domain" description="Response regulatory" evidence="4">
    <location>
        <begin position="4"/>
        <end position="120"/>
    </location>
</feature>
<dbReference type="SUPFAM" id="SSF52172">
    <property type="entry name" value="CheY-like"/>
    <property type="match status" value="2"/>
</dbReference>
<dbReference type="PROSITE" id="PS50110">
    <property type="entry name" value="RESPONSE_REGULATORY"/>
    <property type="match status" value="2"/>
</dbReference>
<dbReference type="GO" id="GO:0005886">
    <property type="term" value="C:plasma membrane"/>
    <property type="evidence" value="ECO:0007669"/>
    <property type="project" value="TreeGrafter"/>
</dbReference>
<dbReference type="RefSeq" id="WP_158500700.1">
    <property type="nucleotide sequence ID" value="NZ_CYPW01000027.1"/>
</dbReference>
<dbReference type="Gene3D" id="3.30.70.270">
    <property type="match status" value="1"/>
</dbReference>
<dbReference type="InterPro" id="IPR000160">
    <property type="entry name" value="GGDEF_dom"/>
</dbReference>
<evidence type="ECO:0000256" key="2">
    <source>
        <dbReference type="ARBA" id="ARBA00034247"/>
    </source>
</evidence>
<dbReference type="GO" id="GO:1902201">
    <property type="term" value="P:negative regulation of bacterial-type flagellum-dependent cell motility"/>
    <property type="evidence" value="ECO:0007669"/>
    <property type="project" value="TreeGrafter"/>
</dbReference>
<comment type="catalytic activity">
    <reaction evidence="2">
        <text>2 GTP = 3',3'-c-di-GMP + 2 diphosphate</text>
        <dbReference type="Rhea" id="RHEA:24898"/>
        <dbReference type="ChEBI" id="CHEBI:33019"/>
        <dbReference type="ChEBI" id="CHEBI:37565"/>
        <dbReference type="ChEBI" id="CHEBI:58805"/>
        <dbReference type="EC" id="2.7.7.65"/>
    </reaction>
</comment>
<dbReference type="NCBIfam" id="TIGR00254">
    <property type="entry name" value="GGDEF"/>
    <property type="match status" value="1"/>
</dbReference>
<evidence type="ECO:0000256" key="1">
    <source>
        <dbReference type="ARBA" id="ARBA00012528"/>
    </source>
</evidence>
<evidence type="ECO:0000259" key="4">
    <source>
        <dbReference type="PROSITE" id="PS50110"/>
    </source>
</evidence>
<dbReference type="STRING" id="321267.SHM7688_02670"/>
<dbReference type="PANTHER" id="PTHR45138:SF9">
    <property type="entry name" value="DIGUANYLATE CYCLASE DGCM-RELATED"/>
    <property type="match status" value="1"/>
</dbReference>
<sequence length="473" mass="51197">MAAHVLIVDSISANRILLKVKLAGAFVQVEQAASAGEALDLLQADLPDLLVLGGDLVDMSALTLCAKIKENPAFAHLPILLVHTDGSRADRIAALRAGADDAFEMSVTTDALLARIRSIMRARNSYEELRLREQAGRLPGLADAMQGFDRPAQVLIAGHSTATGQEWCRQLQRIVPYGLRSQPLPEIMRDMSQFSAPDAIVISLQTALPEDALRLLAEVRARATTREAAVLVVLDENNDSARVNALDLGANDVLSDGFDAEEAALRLDSMIARKRLADRLRKRVDDGLAAAVTDPLTGLFNRRYAMPHLSKMAQHADTQRADFAVMLADLDHFKRVNDRFGHAAGDMVLAEVARRMRRCLSQTDLIARMGGEEFLIVAQTDNAEDAAKIAERLCDAVRTEPVALRGRDIQIPVTVSIGVAMGSEMLKAKKNALPNCAKSHEAIASALIDRADQALYGAKAEGRDKVTLSLPAA</sequence>
<dbReference type="EC" id="2.7.7.65" evidence="1"/>
<dbReference type="FunFam" id="3.30.70.270:FF:000001">
    <property type="entry name" value="Diguanylate cyclase domain protein"/>
    <property type="match status" value="1"/>
</dbReference>
<dbReference type="InterPro" id="IPR043128">
    <property type="entry name" value="Rev_trsase/Diguanyl_cyclase"/>
</dbReference>
<feature type="domain" description="Response regulatory" evidence="4">
    <location>
        <begin position="153"/>
        <end position="271"/>
    </location>
</feature>
<dbReference type="InterPro" id="IPR001789">
    <property type="entry name" value="Sig_transdc_resp-reg_receiver"/>
</dbReference>
<protein>
    <recommendedName>
        <fullName evidence="1">diguanylate cyclase</fullName>
        <ecNumber evidence="1">2.7.7.65</ecNumber>
    </recommendedName>
</protein>
<reference evidence="6 7" key="1">
    <citation type="submission" date="2015-09" db="EMBL/GenBank/DDBJ databases">
        <authorList>
            <consortium name="Swine Surveillance"/>
        </authorList>
    </citation>
    <scope>NUCLEOTIDE SEQUENCE [LARGE SCALE GENOMIC DNA]</scope>
    <source>
        <strain evidence="6 7">CECT 7688</strain>
    </source>
</reference>
<dbReference type="GO" id="GO:0000160">
    <property type="term" value="P:phosphorelay signal transduction system"/>
    <property type="evidence" value="ECO:0007669"/>
    <property type="project" value="InterPro"/>
</dbReference>
<dbReference type="GO" id="GO:0052621">
    <property type="term" value="F:diguanylate cyclase activity"/>
    <property type="evidence" value="ECO:0007669"/>
    <property type="project" value="UniProtKB-EC"/>
</dbReference>
<dbReference type="SUPFAM" id="SSF55073">
    <property type="entry name" value="Nucleotide cyclase"/>
    <property type="match status" value="1"/>
</dbReference>
<dbReference type="SMART" id="SM00448">
    <property type="entry name" value="REC"/>
    <property type="match status" value="1"/>
</dbReference>
<dbReference type="Pfam" id="PF00072">
    <property type="entry name" value="Response_reg"/>
    <property type="match status" value="1"/>
</dbReference>
<evidence type="ECO:0000256" key="3">
    <source>
        <dbReference type="PROSITE-ProRule" id="PRU00169"/>
    </source>
</evidence>
<evidence type="ECO:0000259" key="5">
    <source>
        <dbReference type="PROSITE" id="PS50887"/>
    </source>
</evidence>
<dbReference type="GO" id="GO:0043709">
    <property type="term" value="P:cell adhesion involved in single-species biofilm formation"/>
    <property type="evidence" value="ECO:0007669"/>
    <property type="project" value="TreeGrafter"/>
</dbReference>
<feature type="domain" description="GGDEF" evidence="5">
    <location>
        <begin position="321"/>
        <end position="471"/>
    </location>
</feature>
<dbReference type="CDD" id="cd01949">
    <property type="entry name" value="GGDEF"/>
    <property type="match status" value="1"/>
</dbReference>
<evidence type="ECO:0000313" key="6">
    <source>
        <dbReference type="EMBL" id="CUH53218.1"/>
    </source>
</evidence>